<dbReference type="RefSeq" id="WP_214359812.1">
    <property type="nucleotide sequence ID" value="NZ_JAEKFT010000002.1"/>
</dbReference>
<sequence>MIGLLLITHANLGDAMIQCACHVLNRQPPLLLQIGVTAQDDPRDLLPVAQEMLQQLDQGEGVLILTDLYGATPANLTLSLLRPGHVEAVAGVNLPMLLRVLNYREYPLDVVVKRAVAGACDGVLQMKPIRPENTEKR</sequence>
<dbReference type="Gene3D" id="3.40.50.510">
    <property type="entry name" value="Phosphotransferase system, mannose-type IIA component"/>
    <property type="match status" value="1"/>
</dbReference>
<reference evidence="4" key="1">
    <citation type="journal article" date="2022" name="ISME J.">
        <title>Genetic and phylogenetic analysis of dissimilatory iodate-reducing bacteria identifies potential niches across the world's oceans.</title>
        <authorList>
            <person name="Reyes-Umana V."/>
            <person name="Henning Z."/>
            <person name="Lee K."/>
            <person name="Barnum T.P."/>
            <person name="Coates J.D."/>
        </authorList>
    </citation>
    <scope>NUCLEOTIDE SEQUENCE [LARGE SCALE GENOMIC DNA]</scope>
    <source>
        <strain evidence="4">IR12</strain>
    </source>
</reference>
<name>A0A944H788_DENI1</name>
<dbReference type="AlphaFoldDB" id="A0A944H788"/>
<dbReference type="InterPro" id="IPR036662">
    <property type="entry name" value="PTS_EIIA_man-typ_sf"/>
</dbReference>
<dbReference type="GO" id="GO:0016020">
    <property type="term" value="C:membrane"/>
    <property type="evidence" value="ECO:0007669"/>
    <property type="project" value="InterPro"/>
</dbReference>
<dbReference type="SUPFAM" id="SSF53062">
    <property type="entry name" value="PTS system fructose IIA component-like"/>
    <property type="match status" value="1"/>
</dbReference>
<comment type="caution">
    <text evidence="3">The sequence shown here is derived from an EMBL/GenBank/DDBJ whole genome shotgun (WGS) entry which is preliminary data.</text>
</comment>
<organism evidence="3 4">
    <name type="scientific">Denitromonas iodatirespirans</name>
    <dbReference type="NCBI Taxonomy" id="2795389"/>
    <lineage>
        <taxon>Bacteria</taxon>
        <taxon>Pseudomonadati</taxon>
        <taxon>Pseudomonadota</taxon>
        <taxon>Betaproteobacteria</taxon>
        <taxon>Rhodocyclales</taxon>
        <taxon>Zoogloeaceae</taxon>
        <taxon>Denitromonas</taxon>
    </lineage>
</organism>
<accession>A0A944H788</accession>
<dbReference type="Pfam" id="PF03610">
    <property type="entry name" value="EIIA-man"/>
    <property type="match status" value="1"/>
</dbReference>
<dbReference type="EMBL" id="JAEKFT010000002">
    <property type="protein sequence ID" value="MBT0960055.1"/>
    <property type="molecule type" value="Genomic_DNA"/>
</dbReference>
<evidence type="ECO:0000313" key="4">
    <source>
        <dbReference type="Proteomes" id="UP000694660"/>
    </source>
</evidence>
<feature type="domain" description="PTS EIIA type-4" evidence="2">
    <location>
        <begin position="1"/>
        <end position="123"/>
    </location>
</feature>
<dbReference type="PANTHER" id="PTHR33799:SF1">
    <property type="entry name" value="PTS SYSTEM MANNOSE-SPECIFIC EIIAB COMPONENT-RELATED"/>
    <property type="match status" value="1"/>
</dbReference>
<dbReference type="PANTHER" id="PTHR33799">
    <property type="entry name" value="PTS PERMEASE-RELATED-RELATED"/>
    <property type="match status" value="1"/>
</dbReference>
<dbReference type="Proteomes" id="UP000694660">
    <property type="component" value="Unassembled WGS sequence"/>
</dbReference>
<evidence type="ECO:0000313" key="3">
    <source>
        <dbReference type="EMBL" id="MBT0960055.1"/>
    </source>
</evidence>
<dbReference type="InterPro" id="IPR004701">
    <property type="entry name" value="PTS_EIIA_man-typ"/>
</dbReference>
<dbReference type="GO" id="GO:0009401">
    <property type="term" value="P:phosphoenolpyruvate-dependent sugar phosphotransferase system"/>
    <property type="evidence" value="ECO:0007669"/>
    <property type="project" value="InterPro"/>
</dbReference>
<keyword evidence="4" id="KW-1185">Reference proteome</keyword>
<evidence type="ECO:0000259" key="2">
    <source>
        <dbReference type="PROSITE" id="PS51096"/>
    </source>
</evidence>
<dbReference type="GO" id="GO:0016740">
    <property type="term" value="F:transferase activity"/>
    <property type="evidence" value="ECO:0007669"/>
    <property type="project" value="UniProtKB-KW"/>
</dbReference>
<protein>
    <submittedName>
        <fullName evidence="3">PTS fructose transporter subunit IIA</fullName>
    </submittedName>
</protein>
<evidence type="ECO:0000256" key="1">
    <source>
        <dbReference type="ARBA" id="ARBA00022679"/>
    </source>
</evidence>
<proteinExistence type="predicted"/>
<keyword evidence="1" id="KW-0808">Transferase</keyword>
<gene>
    <name evidence="3" type="ORF">I8J34_02605</name>
</gene>
<dbReference type="PROSITE" id="PS51096">
    <property type="entry name" value="PTS_EIIA_TYPE_4"/>
    <property type="match status" value="1"/>
</dbReference>
<dbReference type="InterPro" id="IPR051471">
    <property type="entry name" value="Bacterial_PTS_sugar_comp"/>
</dbReference>